<dbReference type="PROSITE" id="PS50127">
    <property type="entry name" value="UBC_2"/>
    <property type="match status" value="1"/>
</dbReference>
<dbReference type="PANTHER" id="PTHR24067">
    <property type="entry name" value="UBIQUITIN-CONJUGATING ENZYME E2"/>
    <property type="match status" value="1"/>
</dbReference>
<feature type="non-terminal residue" evidence="10">
    <location>
        <position position="249"/>
    </location>
</feature>
<dbReference type="FunFam" id="3.10.110.10:FF:000041">
    <property type="entry name" value="Ubiquitin-conjugating enzyme E2 T"/>
    <property type="match status" value="1"/>
</dbReference>
<comment type="caution">
    <text evidence="10">The sequence shown here is derived from an EMBL/GenBank/DDBJ whole genome shotgun (WGS) entry which is preliminary data.</text>
</comment>
<dbReference type="GO" id="GO:0005524">
    <property type="term" value="F:ATP binding"/>
    <property type="evidence" value="ECO:0007669"/>
    <property type="project" value="UniProtKB-UniRule"/>
</dbReference>
<evidence type="ECO:0000256" key="1">
    <source>
        <dbReference type="ARBA" id="ARBA00012486"/>
    </source>
</evidence>
<dbReference type="Gene3D" id="3.10.110.10">
    <property type="entry name" value="Ubiquitin Conjugating Enzyme"/>
    <property type="match status" value="1"/>
</dbReference>
<dbReference type="InterPro" id="IPR000608">
    <property type="entry name" value="UBC"/>
</dbReference>
<dbReference type="Proteomes" id="UP001150569">
    <property type="component" value="Unassembled WGS sequence"/>
</dbReference>
<keyword evidence="10" id="KW-0012">Acyltransferase</keyword>
<dbReference type="CDD" id="cd23805">
    <property type="entry name" value="UBCc_UBE2T"/>
    <property type="match status" value="1"/>
</dbReference>
<reference evidence="10" key="1">
    <citation type="submission" date="2022-07" db="EMBL/GenBank/DDBJ databases">
        <title>Phylogenomic reconstructions and comparative analyses of Kickxellomycotina fungi.</title>
        <authorList>
            <person name="Reynolds N.K."/>
            <person name="Stajich J.E."/>
            <person name="Barry K."/>
            <person name="Grigoriev I.V."/>
            <person name="Crous P."/>
            <person name="Smith M.E."/>
        </authorList>
    </citation>
    <scope>NUCLEOTIDE SEQUENCE</scope>
    <source>
        <strain evidence="10">RSA 861</strain>
    </source>
</reference>
<keyword evidence="5 7" id="KW-0067">ATP-binding</keyword>
<evidence type="ECO:0000256" key="7">
    <source>
        <dbReference type="RuleBase" id="RU362109"/>
    </source>
</evidence>
<keyword evidence="2 10" id="KW-0808">Transferase</keyword>
<evidence type="ECO:0000256" key="2">
    <source>
        <dbReference type="ARBA" id="ARBA00022679"/>
    </source>
</evidence>
<feature type="domain" description="UBC core" evidence="9">
    <location>
        <begin position="7"/>
        <end position="157"/>
    </location>
</feature>
<keyword evidence="11" id="KW-1185">Reference proteome</keyword>
<organism evidence="10 11">
    <name type="scientific">Tieghemiomyces parasiticus</name>
    <dbReference type="NCBI Taxonomy" id="78921"/>
    <lineage>
        <taxon>Eukaryota</taxon>
        <taxon>Fungi</taxon>
        <taxon>Fungi incertae sedis</taxon>
        <taxon>Zoopagomycota</taxon>
        <taxon>Kickxellomycotina</taxon>
        <taxon>Dimargaritomycetes</taxon>
        <taxon>Dimargaritales</taxon>
        <taxon>Dimargaritaceae</taxon>
        <taxon>Tieghemiomyces</taxon>
    </lineage>
</organism>
<dbReference type="SMART" id="SM00212">
    <property type="entry name" value="UBCc"/>
    <property type="match status" value="1"/>
</dbReference>
<evidence type="ECO:0000256" key="5">
    <source>
        <dbReference type="ARBA" id="ARBA00022840"/>
    </source>
</evidence>
<protein>
    <recommendedName>
        <fullName evidence="1">E2 ubiquitin-conjugating enzyme</fullName>
        <ecNumber evidence="1">2.3.2.23</ecNumber>
    </recommendedName>
</protein>
<dbReference type="InterPro" id="IPR050113">
    <property type="entry name" value="Ub_conjugating_enzyme"/>
</dbReference>
<evidence type="ECO:0000256" key="8">
    <source>
        <dbReference type="SAM" id="MobiDB-lite"/>
    </source>
</evidence>
<dbReference type="GO" id="GO:0061631">
    <property type="term" value="F:ubiquitin conjugating enzyme activity"/>
    <property type="evidence" value="ECO:0007669"/>
    <property type="project" value="UniProtKB-EC"/>
</dbReference>
<dbReference type="SUPFAM" id="SSF54495">
    <property type="entry name" value="UBC-like"/>
    <property type="match status" value="1"/>
</dbReference>
<evidence type="ECO:0000256" key="3">
    <source>
        <dbReference type="ARBA" id="ARBA00022741"/>
    </source>
</evidence>
<evidence type="ECO:0000256" key="4">
    <source>
        <dbReference type="ARBA" id="ARBA00022786"/>
    </source>
</evidence>
<dbReference type="InterPro" id="IPR016135">
    <property type="entry name" value="UBQ-conjugating_enzyme/RWD"/>
</dbReference>
<dbReference type="PROSITE" id="PS00183">
    <property type="entry name" value="UBC_1"/>
    <property type="match status" value="1"/>
</dbReference>
<evidence type="ECO:0000313" key="10">
    <source>
        <dbReference type="EMBL" id="KAJ1909425.1"/>
    </source>
</evidence>
<feature type="active site" description="Glycyl thioester intermediate" evidence="6">
    <location>
        <position position="91"/>
    </location>
</feature>
<dbReference type="InterPro" id="IPR023313">
    <property type="entry name" value="UBQ-conjugating_AS"/>
</dbReference>
<feature type="region of interest" description="Disordered" evidence="8">
    <location>
        <begin position="148"/>
        <end position="249"/>
    </location>
</feature>
<evidence type="ECO:0000313" key="11">
    <source>
        <dbReference type="Proteomes" id="UP001150569"/>
    </source>
</evidence>
<dbReference type="EC" id="2.3.2.23" evidence="1"/>
<comment type="similarity">
    <text evidence="7">Belongs to the ubiquitin-conjugating enzyme family.</text>
</comment>
<accession>A0A9W7ZNT1</accession>
<evidence type="ECO:0000259" key="9">
    <source>
        <dbReference type="PROSITE" id="PS50127"/>
    </source>
</evidence>
<keyword evidence="3 7" id="KW-0547">Nucleotide-binding</keyword>
<name>A0A9W7ZNT1_9FUNG</name>
<gene>
    <name evidence="10" type="primary">UBE2T</name>
    <name evidence="10" type="ORF">IWQ60_011176</name>
</gene>
<evidence type="ECO:0000256" key="6">
    <source>
        <dbReference type="PROSITE-ProRule" id="PRU10133"/>
    </source>
</evidence>
<dbReference type="AlphaFoldDB" id="A0A9W7ZNT1"/>
<sequence>MAAAPRQLVARLRRELEMLTRDPPVDVVCYPENDSLVNLKAHIKGPRDTPYEGGSFALRVSIPDRYPFEPPQIQFITQVYHPNIDRQGRICLDLLKMPPKGAWKPSLNVSTVLASLHLLLSEPNPNDPLLTDVAAEFKEHRTLFNEKARQCTRRYATGDPSENPAEDRGGAEPPAEEAPAEVAPVAPNKKRSSSRPRNGNLKLRSGRGTHAQVKSKPDNSNSANAEMVTAPVMDRQPSPKSCPADPAPI</sequence>
<dbReference type="Pfam" id="PF00179">
    <property type="entry name" value="UQ_con"/>
    <property type="match status" value="1"/>
</dbReference>
<dbReference type="EMBL" id="JANBPT010001204">
    <property type="protein sequence ID" value="KAJ1909425.1"/>
    <property type="molecule type" value="Genomic_DNA"/>
</dbReference>
<dbReference type="OrthoDB" id="9978460at2759"/>
<proteinExistence type="inferred from homology"/>
<keyword evidence="4 7" id="KW-0833">Ubl conjugation pathway</keyword>